<keyword evidence="2" id="KW-1185">Reference proteome</keyword>
<accession>A0ACB9MPY3</accession>
<evidence type="ECO:0000313" key="2">
    <source>
        <dbReference type="Proteomes" id="UP001057402"/>
    </source>
</evidence>
<protein>
    <submittedName>
        <fullName evidence="1">Uncharacterized protein</fullName>
    </submittedName>
</protein>
<reference evidence="2" key="1">
    <citation type="journal article" date="2023" name="Front. Plant Sci.">
        <title>Chromosomal-level genome assembly of Melastoma candidum provides insights into trichome evolution.</title>
        <authorList>
            <person name="Zhong Y."/>
            <person name="Wu W."/>
            <person name="Sun C."/>
            <person name="Zou P."/>
            <person name="Liu Y."/>
            <person name="Dai S."/>
            <person name="Zhou R."/>
        </authorList>
    </citation>
    <scope>NUCLEOTIDE SEQUENCE [LARGE SCALE GENOMIC DNA]</scope>
</reference>
<comment type="caution">
    <text evidence="1">The sequence shown here is derived from an EMBL/GenBank/DDBJ whole genome shotgun (WGS) entry which is preliminary data.</text>
</comment>
<gene>
    <name evidence="1" type="ORF">MLD38_030881</name>
</gene>
<sequence length="160" mass="17675">MGEAGLRPDAVSYNCLITAYCMVGKMEDAKKVYREELGGGRGYDKAKGASKCNPNAATYRTMVHYWCRNGEYENGYKVFKESVSANKLPDFGTLKGLVEGLVKQGKVKEAKGVVRTVEKKFPPNLRRAWTKVTEELGLGKDAENDDEEIEGSGKIREAIA</sequence>
<name>A0ACB9MPY3_9MYRT</name>
<proteinExistence type="predicted"/>
<evidence type="ECO:0000313" key="1">
    <source>
        <dbReference type="EMBL" id="KAI4325489.1"/>
    </source>
</evidence>
<dbReference type="EMBL" id="CM042888">
    <property type="protein sequence ID" value="KAI4325489.1"/>
    <property type="molecule type" value="Genomic_DNA"/>
</dbReference>
<dbReference type="Proteomes" id="UP001057402">
    <property type="component" value="Chromosome 9"/>
</dbReference>
<organism evidence="1 2">
    <name type="scientific">Melastoma candidum</name>
    <dbReference type="NCBI Taxonomy" id="119954"/>
    <lineage>
        <taxon>Eukaryota</taxon>
        <taxon>Viridiplantae</taxon>
        <taxon>Streptophyta</taxon>
        <taxon>Embryophyta</taxon>
        <taxon>Tracheophyta</taxon>
        <taxon>Spermatophyta</taxon>
        <taxon>Magnoliopsida</taxon>
        <taxon>eudicotyledons</taxon>
        <taxon>Gunneridae</taxon>
        <taxon>Pentapetalae</taxon>
        <taxon>rosids</taxon>
        <taxon>malvids</taxon>
        <taxon>Myrtales</taxon>
        <taxon>Melastomataceae</taxon>
        <taxon>Melastomatoideae</taxon>
        <taxon>Melastomateae</taxon>
        <taxon>Melastoma</taxon>
    </lineage>
</organism>